<keyword evidence="1" id="KW-0067">ATP-binding</keyword>
<evidence type="ECO:0000313" key="1">
    <source>
        <dbReference type="EMBL" id="SPX42496.1"/>
    </source>
</evidence>
<dbReference type="AlphaFoldDB" id="A0A2X1RKK9"/>
<gene>
    <name evidence="1" type="ORF">NCTC11872_02128</name>
</gene>
<proteinExistence type="predicted"/>
<dbReference type="GO" id="GO:0004386">
    <property type="term" value="F:helicase activity"/>
    <property type="evidence" value="ECO:0007669"/>
    <property type="project" value="UniProtKB-KW"/>
</dbReference>
<reference evidence="1 2" key="1">
    <citation type="submission" date="2018-06" db="EMBL/GenBank/DDBJ databases">
        <authorList>
            <consortium name="Pathogen Informatics"/>
            <person name="Doyle S."/>
        </authorList>
    </citation>
    <scope>NUCLEOTIDE SEQUENCE [LARGE SCALE GENOMIC DNA]</scope>
    <source>
        <strain evidence="1 2">NCTC11872</strain>
    </source>
</reference>
<dbReference type="Proteomes" id="UP000249936">
    <property type="component" value="Unassembled WGS sequence"/>
</dbReference>
<organism evidence="1 2">
    <name type="scientific">Haemophilus influenzae</name>
    <dbReference type="NCBI Taxonomy" id="727"/>
    <lineage>
        <taxon>Bacteria</taxon>
        <taxon>Pseudomonadati</taxon>
        <taxon>Pseudomonadota</taxon>
        <taxon>Gammaproteobacteria</taxon>
        <taxon>Pasteurellales</taxon>
        <taxon>Pasteurellaceae</taxon>
        <taxon>Haemophilus</taxon>
    </lineage>
</organism>
<keyword evidence="1" id="KW-0378">Hydrolase</keyword>
<accession>A0A2X1RKK9</accession>
<protein>
    <submittedName>
        <fullName evidence="1">ATP-dependent RNA helicase HrpA</fullName>
    </submittedName>
</protein>
<evidence type="ECO:0000313" key="2">
    <source>
        <dbReference type="Proteomes" id="UP000249936"/>
    </source>
</evidence>
<keyword evidence="1" id="KW-0547">Nucleotide-binding</keyword>
<dbReference type="EMBL" id="UASK01000006">
    <property type="protein sequence ID" value="SPX42496.1"/>
    <property type="molecule type" value="Genomic_DNA"/>
</dbReference>
<sequence>MAAELVETSKLWGRMVAEIEPEWIEPLAEHLIKKSYSETALVKISWGGDCR</sequence>
<name>A0A2X1RKK9_HAEIF</name>
<keyword evidence="1" id="KW-0347">Helicase</keyword>